<keyword evidence="1" id="KW-0472">Membrane</keyword>
<feature type="transmembrane region" description="Helical" evidence="1">
    <location>
        <begin position="60"/>
        <end position="80"/>
    </location>
</feature>
<dbReference type="Pfam" id="PF26604">
    <property type="entry name" value="CBU_0592"/>
    <property type="match status" value="1"/>
</dbReference>
<keyword evidence="1" id="KW-0812">Transmembrane</keyword>
<dbReference type="Proteomes" id="UP000294850">
    <property type="component" value="Unassembled WGS sequence"/>
</dbReference>
<dbReference type="NCBIfam" id="NF047864">
    <property type="entry name" value="CBU_0592_membra"/>
    <property type="match status" value="1"/>
</dbReference>
<evidence type="ECO:0000313" key="4">
    <source>
        <dbReference type="Proteomes" id="UP000294850"/>
    </source>
</evidence>
<evidence type="ECO:0000259" key="2">
    <source>
        <dbReference type="Pfam" id="PF26604"/>
    </source>
</evidence>
<keyword evidence="4" id="KW-1185">Reference proteome</keyword>
<proteinExistence type="predicted"/>
<organism evidence="3 4">
    <name type="scientific">Dyadobacter psychrotolerans</name>
    <dbReference type="NCBI Taxonomy" id="2541721"/>
    <lineage>
        <taxon>Bacteria</taxon>
        <taxon>Pseudomonadati</taxon>
        <taxon>Bacteroidota</taxon>
        <taxon>Cytophagia</taxon>
        <taxon>Cytophagales</taxon>
        <taxon>Spirosomataceae</taxon>
        <taxon>Dyadobacter</taxon>
    </lineage>
</organism>
<reference evidence="3 4" key="1">
    <citation type="submission" date="2019-03" db="EMBL/GenBank/DDBJ databases">
        <title>Dyadobacter AR-3-6 sp. nov., isolated from arctic soil.</title>
        <authorList>
            <person name="Chaudhary D.K."/>
        </authorList>
    </citation>
    <scope>NUCLEOTIDE SEQUENCE [LARGE SCALE GENOMIC DNA]</scope>
    <source>
        <strain evidence="3 4">AR-3-6</strain>
    </source>
</reference>
<accession>A0A4R5DCS3</accession>
<name>A0A4R5DCS3_9BACT</name>
<feature type="domain" description="CBU-0592-like" evidence="2">
    <location>
        <begin position="7"/>
        <end position="78"/>
    </location>
</feature>
<protein>
    <recommendedName>
        <fullName evidence="2">CBU-0592-like domain-containing protein</fullName>
    </recommendedName>
</protein>
<keyword evidence="1" id="KW-1133">Transmembrane helix</keyword>
<dbReference type="EMBL" id="SMFL01000011">
    <property type="protein sequence ID" value="TDE11572.1"/>
    <property type="molecule type" value="Genomic_DNA"/>
</dbReference>
<dbReference type="InterPro" id="IPR058058">
    <property type="entry name" value="CBU_0592-like"/>
</dbReference>
<dbReference type="OrthoDB" id="679934at2"/>
<dbReference type="AlphaFoldDB" id="A0A4R5DCS3"/>
<evidence type="ECO:0000313" key="3">
    <source>
        <dbReference type="EMBL" id="TDE11572.1"/>
    </source>
</evidence>
<evidence type="ECO:0000256" key="1">
    <source>
        <dbReference type="SAM" id="Phobius"/>
    </source>
</evidence>
<dbReference type="RefSeq" id="WP_131960905.1">
    <property type="nucleotide sequence ID" value="NZ_SMFL01000011.1"/>
</dbReference>
<sequence>MDEKIVEVAGWLGVIFYVFAYFLLSIGKLKANSYRFHFLNILGAAGLITDSAYYGDKPNLAVNVIWLIIGLFAITKRFFFSSPDQA</sequence>
<feature type="transmembrane region" description="Helical" evidence="1">
    <location>
        <begin position="6"/>
        <end position="24"/>
    </location>
</feature>
<comment type="caution">
    <text evidence="3">The sequence shown here is derived from an EMBL/GenBank/DDBJ whole genome shotgun (WGS) entry which is preliminary data.</text>
</comment>
<gene>
    <name evidence="3" type="ORF">E0F88_24370</name>
</gene>